<dbReference type="Pfam" id="PF01739">
    <property type="entry name" value="CheR"/>
    <property type="match status" value="1"/>
</dbReference>
<dbReference type="GO" id="GO:0032259">
    <property type="term" value="P:methylation"/>
    <property type="evidence" value="ECO:0007669"/>
    <property type="project" value="UniProtKB-KW"/>
</dbReference>
<dbReference type="PRINTS" id="PR00996">
    <property type="entry name" value="CHERMTFRASE"/>
</dbReference>
<dbReference type="CDD" id="cd02440">
    <property type="entry name" value="AdoMet_MTases"/>
    <property type="match status" value="1"/>
</dbReference>
<keyword evidence="2" id="KW-0489">Methyltransferase</keyword>
<comment type="caution">
    <text evidence="2">The sequence shown here is derived from an EMBL/GenBank/DDBJ whole genome shotgun (WGS) entry which is preliminary data.</text>
</comment>
<evidence type="ECO:0000313" key="3">
    <source>
        <dbReference type="Proteomes" id="UP001596977"/>
    </source>
</evidence>
<proteinExistence type="predicted"/>
<reference evidence="3" key="1">
    <citation type="journal article" date="2019" name="Int. J. Syst. Evol. Microbiol.">
        <title>The Global Catalogue of Microorganisms (GCM) 10K type strain sequencing project: providing services to taxonomists for standard genome sequencing and annotation.</title>
        <authorList>
            <consortium name="The Broad Institute Genomics Platform"/>
            <consortium name="The Broad Institute Genome Sequencing Center for Infectious Disease"/>
            <person name="Wu L."/>
            <person name="Ma J."/>
        </authorList>
    </citation>
    <scope>NUCLEOTIDE SEQUENCE [LARGE SCALE GENOMIC DNA]</scope>
    <source>
        <strain evidence="3">CCUG 62982</strain>
    </source>
</reference>
<dbReference type="InterPro" id="IPR050903">
    <property type="entry name" value="Bact_Chemotaxis_MeTrfase"/>
</dbReference>
<dbReference type="SUPFAM" id="SSF53335">
    <property type="entry name" value="S-adenosyl-L-methionine-dependent methyltransferases"/>
    <property type="match status" value="1"/>
</dbReference>
<dbReference type="GO" id="GO:0008168">
    <property type="term" value="F:methyltransferase activity"/>
    <property type="evidence" value="ECO:0007669"/>
    <property type="project" value="UniProtKB-KW"/>
</dbReference>
<gene>
    <name evidence="2" type="ORF">ACFQ1E_06300</name>
</gene>
<evidence type="ECO:0000313" key="2">
    <source>
        <dbReference type="EMBL" id="MFD0945944.1"/>
    </source>
</evidence>
<keyword evidence="3" id="KW-1185">Reference proteome</keyword>
<evidence type="ECO:0000259" key="1">
    <source>
        <dbReference type="PROSITE" id="PS50123"/>
    </source>
</evidence>
<feature type="domain" description="CheR-type methyltransferase" evidence="1">
    <location>
        <begin position="2"/>
        <end position="268"/>
    </location>
</feature>
<accession>A0ABW3H3Y3</accession>
<dbReference type="RefSeq" id="WP_264943256.1">
    <property type="nucleotide sequence ID" value="NZ_JAPDRA010000002.1"/>
</dbReference>
<organism evidence="2 3">
    <name type="scientific">Sphingomonas canadensis</name>
    <dbReference type="NCBI Taxonomy" id="1219257"/>
    <lineage>
        <taxon>Bacteria</taxon>
        <taxon>Pseudomonadati</taxon>
        <taxon>Pseudomonadota</taxon>
        <taxon>Alphaproteobacteria</taxon>
        <taxon>Sphingomonadales</taxon>
        <taxon>Sphingomonadaceae</taxon>
        <taxon>Sphingomonas</taxon>
    </lineage>
</organism>
<name>A0ABW3H3Y3_9SPHN</name>
<dbReference type="PANTHER" id="PTHR24422:SF21">
    <property type="entry name" value="CHEMOTAXIS PROTEIN METHYLTRANSFERASE 1"/>
    <property type="match status" value="1"/>
</dbReference>
<dbReference type="InterPro" id="IPR022642">
    <property type="entry name" value="CheR_C"/>
</dbReference>
<dbReference type="SMART" id="SM00138">
    <property type="entry name" value="MeTrc"/>
    <property type="match status" value="1"/>
</dbReference>
<dbReference type="Proteomes" id="UP001596977">
    <property type="component" value="Unassembled WGS sequence"/>
</dbReference>
<protein>
    <submittedName>
        <fullName evidence="2">CheR family methyltransferase</fullName>
    </submittedName>
</protein>
<dbReference type="Gene3D" id="3.40.50.150">
    <property type="entry name" value="Vaccinia Virus protein VP39"/>
    <property type="match status" value="1"/>
</dbReference>
<dbReference type="InterPro" id="IPR000780">
    <property type="entry name" value="CheR_MeTrfase"/>
</dbReference>
<dbReference type="PANTHER" id="PTHR24422">
    <property type="entry name" value="CHEMOTAXIS PROTEIN METHYLTRANSFERASE"/>
    <property type="match status" value="1"/>
</dbReference>
<dbReference type="EMBL" id="JBHTJG010000002">
    <property type="protein sequence ID" value="MFD0945944.1"/>
    <property type="molecule type" value="Genomic_DNA"/>
</dbReference>
<dbReference type="PROSITE" id="PS50123">
    <property type="entry name" value="CHER"/>
    <property type="match status" value="1"/>
</dbReference>
<sequence>MPGSAPIQGSAAAMNMIAALLEQRTGQQIAANRAWRIETALKPLIRERGLATLDELVAALVVSRTPELSEMVVDALLNQETSFFRDAAVLESIGDAAWEMQAEMPGRRLRLWSAGCSTGQEPLSLAMMFTERESKGQSPPEIIATDVSGAALARARAGRYSQFEIQRGLSVLRMISWFEGSGGEWVANPELVRKVQYRQHNLAGDGPPPGRFDIVLCRNVLLYFSAALRRKVLDTLAAAVRPGGLLVLGAGETVIGLSDHFVPSERFRGLYQAVDPGTPAHSTRLALR</sequence>
<dbReference type="InterPro" id="IPR029063">
    <property type="entry name" value="SAM-dependent_MTases_sf"/>
</dbReference>
<keyword evidence="2" id="KW-0808">Transferase</keyword>
<dbReference type="SUPFAM" id="SSF47757">
    <property type="entry name" value="Chemotaxis receptor methyltransferase CheR, N-terminal domain"/>
    <property type="match status" value="1"/>
</dbReference>